<evidence type="ECO:0000256" key="8">
    <source>
        <dbReference type="PROSITE-ProRule" id="PRU01319"/>
    </source>
</evidence>
<evidence type="ECO:0000313" key="12">
    <source>
        <dbReference type="EMBL" id="KAG2372897.1"/>
    </source>
</evidence>
<dbReference type="PANTHER" id="PTHR10954">
    <property type="entry name" value="RIBONUCLEASE H2 SUBUNIT A"/>
    <property type="match status" value="1"/>
</dbReference>
<feature type="binding site" evidence="8">
    <location>
        <position position="77"/>
    </location>
    <ligand>
        <name>a divalent metal cation</name>
        <dbReference type="ChEBI" id="CHEBI:60240"/>
    </ligand>
</feature>
<dbReference type="GO" id="GO:0032299">
    <property type="term" value="C:ribonuclease H2 complex"/>
    <property type="evidence" value="ECO:0007669"/>
    <property type="project" value="TreeGrafter"/>
</dbReference>
<evidence type="ECO:0000256" key="5">
    <source>
        <dbReference type="ARBA" id="ARBA00022723"/>
    </source>
</evidence>
<dbReference type="InterPro" id="IPR036397">
    <property type="entry name" value="RNaseH_sf"/>
</dbReference>
<dbReference type="FunFam" id="3.30.420.10:FF:000016">
    <property type="entry name" value="Ribonuclease"/>
    <property type="match status" value="1"/>
</dbReference>
<dbReference type="PROSITE" id="PS51975">
    <property type="entry name" value="RNASE_H_2"/>
    <property type="match status" value="1"/>
</dbReference>
<dbReference type="AlphaFoldDB" id="A0AA88GC30"/>
<dbReference type="Proteomes" id="UP000816034">
    <property type="component" value="Unassembled WGS sequence"/>
</dbReference>
<dbReference type="GO" id="GO:0046872">
    <property type="term" value="F:metal ion binding"/>
    <property type="evidence" value="ECO:0007669"/>
    <property type="project" value="UniProtKB-KW"/>
</dbReference>
<dbReference type="CDD" id="cd07181">
    <property type="entry name" value="RNase_HII_eukaryota_like"/>
    <property type="match status" value="1"/>
</dbReference>
<evidence type="ECO:0000256" key="10">
    <source>
        <dbReference type="SAM" id="MobiDB-lite"/>
    </source>
</evidence>
<dbReference type="Gene3D" id="1.10.10.460">
    <property type="entry name" value="Ribonuclease hii. Domain 2"/>
    <property type="match status" value="1"/>
</dbReference>
<feature type="binding site" evidence="8">
    <location>
        <position position="191"/>
    </location>
    <ligand>
        <name>a divalent metal cation</name>
        <dbReference type="ChEBI" id="CHEBI:60240"/>
    </ligand>
</feature>
<feature type="domain" description="RNase H type-2" evidence="11">
    <location>
        <begin position="70"/>
        <end position="299"/>
    </location>
</feature>
<dbReference type="NCBIfam" id="TIGR00729">
    <property type="entry name" value="ribonuclease HII"/>
    <property type="match status" value="1"/>
</dbReference>
<comment type="caution">
    <text evidence="12">The sequence shown here is derived from an EMBL/GenBank/DDBJ whole genome shotgun (WGS) entry which is preliminary data.</text>
</comment>
<dbReference type="GeneID" id="68105473"/>
<keyword evidence="6 8" id="KW-0255">Endonuclease</keyword>
<gene>
    <name evidence="12" type="ORF">C9374_013019</name>
</gene>
<dbReference type="GO" id="GO:0004523">
    <property type="term" value="F:RNA-DNA hybrid ribonuclease activity"/>
    <property type="evidence" value="ECO:0007669"/>
    <property type="project" value="UniProtKB-UniRule"/>
</dbReference>
<dbReference type="Gene3D" id="3.30.420.10">
    <property type="entry name" value="Ribonuclease H-like superfamily/Ribonuclease H"/>
    <property type="match status" value="1"/>
</dbReference>
<keyword evidence="5 8" id="KW-0479">Metal-binding</keyword>
<evidence type="ECO:0000256" key="1">
    <source>
        <dbReference type="ARBA" id="ARBA00000077"/>
    </source>
</evidence>
<keyword evidence="13" id="KW-1185">Reference proteome</keyword>
<dbReference type="PANTHER" id="PTHR10954:SF7">
    <property type="entry name" value="RIBONUCLEASE H2 SUBUNIT A"/>
    <property type="match status" value="1"/>
</dbReference>
<name>A0AA88GC30_NAELO</name>
<dbReference type="InterPro" id="IPR023160">
    <property type="entry name" value="RNase_HII_hlx-loop-hlx_cap_dom"/>
</dbReference>
<dbReference type="InterPro" id="IPR024567">
    <property type="entry name" value="RNase_HII/HIII_dom"/>
</dbReference>
<evidence type="ECO:0000259" key="11">
    <source>
        <dbReference type="PROSITE" id="PS51975"/>
    </source>
</evidence>
<evidence type="ECO:0000256" key="7">
    <source>
        <dbReference type="ARBA" id="ARBA00022801"/>
    </source>
</evidence>
<dbReference type="InterPro" id="IPR004649">
    <property type="entry name" value="RNase_H2_suA"/>
</dbReference>
<comment type="function">
    <text evidence="9">Endonuclease that specifically degrades the RNA of RNA-DNA hybrids.</text>
</comment>
<dbReference type="GO" id="GO:0003723">
    <property type="term" value="F:RNA binding"/>
    <property type="evidence" value="ECO:0007669"/>
    <property type="project" value="UniProtKB-UniRule"/>
</dbReference>
<comment type="similarity">
    <text evidence="3">Belongs to the RNase HII family. Eukaryotic subfamily.</text>
</comment>
<dbReference type="EC" id="3.1.26.4" evidence="9"/>
<evidence type="ECO:0000256" key="9">
    <source>
        <dbReference type="RuleBase" id="RU003515"/>
    </source>
</evidence>
<dbReference type="Pfam" id="PF01351">
    <property type="entry name" value="RNase_HII"/>
    <property type="match status" value="1"/>
</dbReference>
<dbReference type="EMBL" id="PYSW02000064">
    <property type="protein sequence ID" value="KAG2372897.1"/>
    <property type="molecule type" value="Genomic_DNA"/>
</dbReference>
<proteinExistence type="inferred from homology"/>
<dbReference type="InterPro" id="IPR012337">
    <property type="entry name" value="RNaseH-like_sf"/>
</dbReference>
<evidence type="ECO:0000256" key="6">
    <source>
        <dbReference type="ARBA" id="ARBA00022759"/>
    </source>
</evidence>
<dbReference type="InterPro" id="IPR001352">
    <property type="entry name" value="RNase_HII/HIII"/>
</dbReference>
<feature type="region of interest" description="Disordered" evidence="10">
    <location>
        <begin position="1"/>
        <end position="48"/>
    </location>
</feature>
<protein>
    <recommendedName>
        <fullName evidence="9">Ribonuclease</fullName>
        <ecNumber evidence="9">3.1.26.4</ecNumber>
    </recommendedName>
</protein>
<feature type="binding site" evidence="8">
    <location>
        <position position="76"/>
    </location>
    <ligand>
        <name>a divalent metal cation</name>
        <dbReference type="ChEBI" id="CHEBI:60240"/>
    </ligand>
</feature>
<organism evidence="12 13">
    <name type="scientific">Naegleria lovaniensis</name>
    <name type="common">Amoeba</name>
    <dbReference type="NCBI Taxonomy" id="51637"/>
    <lineage>
        <taxon>Eukaryota</taxon>
        <taxon>Discoba</taxon>
        <taxon>Heterolobosea</taxon>
        <taxon>Tetramitia</taxon>
        <taxon>Eutetramitia</taxon>
        <taxon>Vahlkampfiidae</taxon>
        <taxon>Naegleria</taxon>
    </lineage>
</organism>
<comment type="catalytic activity">
    <reaction evidence="1 8 9">
        <text>Endonucleolytic cleavage to 5'-phosphomonoester.</text>
        <dbReference type="EC" id="3.1.26.4"/>
    </reaction>
</comment>
<evidence type="ECO:0000313" key="13">
    <source>
        <dbReference type="Proteomes" id="UP000816034"/>
    </source>
</evidence>
<evidence type="ECO:0000256" key="2">
    <source>
        <dbReference type="ARBA" id="ARBA00001946"/>
    </source>
</evidence>
<sequence>MSSRKNLDDEFGEEVSEEEMLEEEDEEENNSQQEIQDFSSLASSSQSDTTIQIANIGDDDRPSSDDDDNAYVMGIDEAGRGPVIGPLVYASMFCKTKYNTDNFLRKTFKVNDSKKLTAKTRNTIFDLLRQNAKIVHYMTCIITSDEISHKMLSRKKYNLNLISHDCAIHLIKTASEALNKKGKYLKEVYIDTVGDPTKYQTKLQEKFPEIEKIVVDKKADSKYPVVGGASIVAKVKRDEIIDSIQSKKYPKLKMGSGYTSDKYTKEFLRKTLDPVFGYDHHDVRFSWATIKKLLGDTAVNVEWEDDGDDDDMGENAFESPYATRSQTKLSFHIGAAETQRHRIDFMSNRKIELVSDF</sequence>
<evidence type="ECO:0000256" key="4">
    <source>
        <dbReference type="ARBA" id="ARBA00022722"/>
    </source>
</evidence>
<keyword evidence="7 8" id="KW-0378">Hydrolase</keyword>
<dbReference type="GO" id="GO:0043137">
    <property type="term" value="P:DNA replication, removal of RNA primer"/>
    <property type="evidence" value="ECO:0007669"/>
    <property type="project" value="TreeGrafter"/>
</dbReference>
<keyword evidence="4 8" id="KW-0540">Nuclease</keyword>
<comment type="cofactor">
    <cofactor evidence="8">
        <name>Mn(2+)</name>
        <dbReference type="ChEBI" id="CHEBI:29035"/>
    </cofactor>
    <cofactor evidence="8">
        <name>Mg(2+)</name>
        <dbReference type="ChEBI" id="CHEBI:18420"/>
    </cofactor>
    <text evidence="8">Manganese or magnesium. Binds 1 divalent metal ion per monomer in the absence of substrate. May bind a second metal ion after substrate binding.</text>
</comment>
<evidence type="ECO:0000256" key="3">
    <source>
        <dbReference type="ARBA" id="ARBA00007058"/>
    </source>
</evidence>
<dbReference type="RefSeq" id="XP_044542072.1">
    <property type="nucleotide sequence ID" value="XM_044688851.1"/>
</dbReference>
<dbReference type="GO" id="GO:0006298">
    <property type="term" value="P:mismatch repair"/>
    <property type="evidence" value="ECO:0007669"/>
    <property type="project" value="TreeGrafter"/>
</dbReference>
<comment type="cofactor">
    <cofactor evidence="2">
        <name>Mg(2+)</name>
        <dbReference type="ChEBI" id="CHEBI:18420"/>
    </cofactor>
</comment>
<feature type="compositionally biased region" description="Acidic residues" evidence="10">
    <location>
        <begin position="9"/>
        <end position="29"/>
    </location>
</feature>
<reference evidence="12 13" key="1">
    <citation type="journal article" date="2018" name="BMC Genomics">
        <title>The genome of Naegleria lovaniensis, the basis for a comparative approach to unravel pathogenicity factors of the human pathogenic amoeba N. fowleri.</title>
        <authorList>
            <person name="Liechti N."/>
            <person name="Schurch N."/>
            <person name="Bruggmann R."/>
            <person name="Wittwer M."/>
        </authorList>
    </citation>
    <scope>NUCLEOTIDE SEQUENCE [LARGE SCALE GENOMIC DNA]</scope>
    <source>
        <strain evidence="12 13">ATCC 30569</strain>
    </source>
</reference>
<accession>A0AA88GC30</accession>
<dbReference type="SUPFAM" id="SSF53098">
    <property type="entry name" value="Ribonuclease H-like"/>
    <property type="match status" value="1"/>
</dbReference>